<evidence type="ECO:0000313" key="1">
    <source>
        <dbReference type="EMBL" id="KAG0493508.1"/>
    </source>
</evidence>
<evidence type="ECO:0000313" key="2">
    <source>
        <dbReference type="Proteomes" id="UP000639772"/>
    </source>
</evidence>
<dbReference type="AlphaFoldDB" id="A0A835VDP3"/>
<reference evidence="1 2" key="1">
    <citation type="journal article" date="2020" name="Nat. Food">
        <title>A phased Vanilla planifolia genome enables genetic improvement of flavour and production.</title>
        <authorList>
            <person name="Hasing T."/>
            <person name="Tang H."/>
            <person name="Brym M."/>
            <person name="Khazi F."/>
            <person name="Huang T."/>
            <person name="Chambers A.H."/>
        </authorList>
    </citation>
    <scope>NUCLEOTIDE SEQUENCE [LARGE SCALE GENOMIC DNA]</scope>
    <source>
        <tissue evidence="1">Leaf</tissue>
    </source>
</reference>
<dbReference type="GO" id="GO:0005739">
    <property type="term" value="C:mitochondrion"/>
    <property type="evidence" value="ECO:0007669"/>
    <property type="project" value="TreeGrafter"/>
</dbReference>
<dbReference type="PANTHER" id="PTHR33156">
    <property type="entry name" value="OS02G0230000 PROTEIN"/>
    <property type="match status" value="1"/>
</dbReference>
<comment type="caution">
    <text evidence="1">The sequence shown here is derived from an EMBL/GenBank/DDBJ whole genome shotgun (WGS) entry which is preliminary data.</text>
</comment>
<dbReference type="Proteomes" id="UP000639772">
    <property type="component" value="Unassembled WGS sequence"/>
</dbReference>
<dbReference type="EMBL" id="JADCNM010000002">
    <property type="protein sequence ID" value="KAG0493508.1"/>
    <property type="molecule type" value="Genomic_DNA"/>
</dbReference>
<dbReference type="InterPro" id="IPR043459">
    <property type="entry name" value="NFD6/NOXY2-like"/>
</dbReference>
<evidence type="ECO:0008006" key="3">
    <source>
        <dbReference type="Google" id="ProtNLM"/>
    </source>
</evidence>
<name>A0A835VDP3_VANPL</name>
<organism evidence="1 2">
    <name type="scientific">Vanilla planifolia</name>
    <name type="common">Vanilla</name>
    <dbReference type="NCBI Taxonomy" id="51239"/>
    <lineage>
        <taxon>Eukaryota</taxon>
        <taxon>Viridiplantae</taxon>
        <taxon>Streptophyta</taxon>
        <taxon>Embryophyta</taxon>
        <taxon>Tracheophyta</taxon>
        <taxon>Spermatophyta</taxon>
        <taxon>Magnoliopsida</taxon>
        <taxon>Liliopsida</taxon>
        <taxon>Asparagales</taxon>
        <taxon>Orchidaceae</taxon>
        <taxon>Vanilloideae</taxon>
        <taxon>Vanilleae</taxon>
        <taxon>Vanilla</taxon>
    </lineage>
</organism>
<accession>A0A835VDP3</accession>
<gene>
    <name evidence="1" type="ORF">HPP92_004502</name>
</gene>
<sequence length="99" mass="10425">MAAALGAARRALLRCSAASSASTASMERFLSSHSISSSVSSRFSRRVLPSSMSRLPVELSFVQSLLPLHSVTASALLISMLSVKPGSWAWLSEGFATPL</sequence>
<proteinExistence type="predicted"/>
<dbReference type="OrthoDB" id="1112931at2759"/>
<dbReference type="PANTHER" id="PTHR33156:SF2">
    <property type="entry name" value="OS01G0738000 PROTEIN"/>
    <property type="match status" value="1"/>
</dbReference>
<protein>
    <recommendedName>
        <fullName evidence="3">Protein NUCLEAR FUSION DEFECTIVE 6, chloroplastic/mitochondrial</fullName>
    </recommendedName>
</protein>